<feature type="transmembrane region" description="Helical" evidence="1">
    <location>
        <begin position="466"/>
        <end position="490"/>
    </location>
</feature>
<keyword evidence="1" id="KW-0472">Membrane</keyword>
<protein>
    <submittedName>
        <fullName evidence="2">Uncharacterized protein</fullName>
    </submittedName>
</protein>
<evidence type="ECO:0000313" key="2">
    <source>
        <dbReference type="EMBL" id="KFI74430.1"/>
    </source>
</evidence>
<gene>
    <name evidence="2" type="ORF">BMON_1821</name>
</gene>
<dbReference type="AlphaFoldDB" id="A0A087BTT0"/>
<dbReference type="Proteomes" id="UP000029082">
    <property type="component" value="Unassembled WGS sequence"/>
</dbReference>
<keyword evidence="1" id="KW-0812">Transmembrane</keyword>
<evidence type="ECO:0000256" key="1">
    <source>
        <dbReference type="SAM" id="Phobius"/>
    </source>
</evidence>
<organism evidence="2 3">
    <name type="scientific">Bifidobacterium mongoliense DSM 21395</name>
    <dbReference type="NCBI Taxonomy" id="1437603"/>
    <lineage>
        <taxon>Bacteria</taxon>
        <taxon>Bacillati</taxon>
        <taxon>Actinomycetota</taxon>
        <taxon>Actinomycetes</taxon>
        <taxon>Bifidobacteriales</taxon>
        <taxon>Bifidobacteriaceae</taxon>
        <taxon>Bifidobacterium</taxon>
    </lineage>
</organism>
<evidence type="ECO:0000313" key="3">
    <source>
        <dbReference type="Proteomes" id="UP000029082"/>
    </source>
</evidence>
<dbReference type="EMBL" id="JGZE01000025">
    <property type="protein sequence ID" value="KFI74430.1"/>
    <property type="molecule type" value="Genomic_DNA"/>
</dbReference>
<dbReference type="RefSeq" id="WP_152595835.1">
    <property type="nucleotide sequence ID" value="NZ_JDUO01000042.1"/>
</dbReference>
<feature type="transmembrane region" description="Helical" evidence="1">
    <location>
        <begin position="437"/>
        <end position="460"/>
    </location>
</feature>
<dbReference type="GeneID" id="93095179"/>
<accession>A0A087BTT0</accession>
<comment type="caution">
    <text evidence="2">The sequence shown here is derived from an EMBL/GenBank/DDBJ whole genome shotgun (WGS) entry which is preliminary data.</text>
</comment>
<sequence>MGIRTSGISKNQGGACETLLGEIPELAAHMSGVLRTAYLYCPKLLLTAAELFDGIFFLALGPETVLSMLGQTHTDAPTIIVSGRQSSLEECLVHFTVSTIENVRLQQHVFAAGKSDRMPQQNPNCNDVDPDMLTLRPLRYSILNRELSADYVLCGDTDHYHQFTERMRHATQMHEPRARIIAEAFENLLPCENSDHTNYLFLGERWQEWIDAEREGLVKYEDQTRRKVSNGSGHGLFDATFAVIAKTNVHVVQEWLDSEYPDDNNQKKEFLHVLHQISSDTSRSRAFQIITRMQYCSQGFKGDNAFRLTRQSLINWYQFVYQNSMATYLGAYFIGIDIPENSYQQIVVRTSGSAKQKETAEYVQSSLSFSGKVTARLGEMPYAQFSEFCYRSRDAVKRWRKCKPTDSLTKQRKCAHDISYCIQQESEQRDRTDERMAVVQSLVIAVALALISVLLDNFVFTHGFPVVGIVLVAWIIAIAPNVIDACSWWLSDRTSSKSIVFQNS</sequence>
<reference evidence="2 3" key="1">
    <citation type="submission" date="2014-03" db="EMBL/GenBank/DDBJ databases">
        <title>Genomics of Bifidobacteria.</title>
        <authorList>
            <person name="Ventura M."/>
            <person name="Milani C."/>
            <person name="Lugli G.A."/>
        </authorList>
    </citation>
    <scope>NUCLEOTIDE SEQUENCE [LARGE SCALE GENOMIC DNA]</scope>
    <source>
        <strain evidence="2 3">DSM 21395</strain>
    </source>
</reference>
<dbReference type="OrthoDB" id="3240459at2"/>
<proteinExistence type="predicted"/>
<keyword evidence="3" id="KW-1185">Reference proteome</keyword>
<dbReference type="eggNOG" id="ENOG5030P3F">
    <property type="taxonomic scope" value="Bacteria"/>
</dbReference>
<name>A0A087BTT0_9BIFI</name>
<keyword evidence="1" id="KW-1133">Transmembrane helix</keyword>